<dbReference type="InterPro" id="IPR045279">
    <property type="entry name" value="ARR-like"/>
</dbReference>
<evidence type="ECO:0000313" key="11">
    <source>
        <dbReference type="Proteomes" id="UP000019116"/>
    </source>
</evidence>
<evidence type="ECO:0000256" key="3">
    <source>
        <dbReference type="ARBA" id="ARBA00023015"/>
    </source>
</evidence>
<dbReference type="EnsemblPlants" id="TraesCS7A02G510300.1">
    <property type="protein sequence ID" value="TraesCS7A02G510300.1"/>
    <property type="gene ID" value="TraesCS7A02G510300"/>
</dbReference>
<keyword evidence="6" id="KW-0539">Nucleus</keyword>
<dbReference type="InterPro" id="IPR001789">
    <property type="entry name" value="Sig_transdc_resp-reg_receiver"/>
</dbReference>
<evidence type="ECO:0000256" key="5">
    <source>
        <dbReference type="ARBA" id="ARBA00023163"/>
    </source>
</evidence>
<evidence type="ECO:0000256" key="1">
    <source>
        <dbReference type="ARBA" id="ARBA00004123"/>
    </source>
</evidence>
<dbReference type="AlphaFoldDB" id="A0A3B6RRN3"/>
<dbReference type="Proteomes" id="UP000019116">
    <property type="component" value="Chromosome 7A"/>
</dbReference>
<dbReference type="CDD" id="cd17584">
    <property type="entry name" value="REC_typeB_ARR-like"/>
    <property type="match status" value="1"/>
</dbReference>
<dbReference type="InterPro" id="IPR011006">
    <property type="entry name" value="CheY-like_superfamily"/>
</dbReference>
<comment type="subcellular location">
    <subcellularLocation>
        <location evidence="1">Nucleus</location>
    </subcellularLocation>
</comment>
<dbReference type="SUPFAM" id="SSF46689">
    <property type="entry name" value="Homeodomain-like"/>
    <property type="match status" value="1"/>
</dbReference>
<name>A0A3B6RRN3_WHEAT</name>
<dbReference type="STRING" id="4565.A0A3B6RRN3"/>
<dbReference type="SUPFAM" id="SSF52172">
    <property type="entry name" value="CheY-like"/>
    <property type="match status" value="1"/>
</dbReference>
<dbReference type="PANTHER" id="PTHR43874">
    <property type="entry name" value="TWO-COMPONENT RESPONSE REGULATOR"/>
    <property type="match status" value="1"/>
</dbReference>
<dbReference type="SMART" id="SM00448">
    <property type="entry name" value="REC"/>
    <property type="match status" value="1"/>
</dbReference>
<dbReference type="Gene3D" id="1.10.10.60">
    <property type="entry name" value="Homeodomain-like"/>
    <property type="match status" value="1"/>
</dbReference>
<dbReference type="GO" id="GO:0009736">
    <property type="term" value="P:cytokinin-activated signaling pathway"/>
    <property type="evidence" value="ECO:0007669"/>
    <property type="project" value="InterPro"/>
</dbReference>
<reference evidence="10" key="2">
    <citation type="submission" date="2018-10" db="UniProtKB">
        <authorList>
            <consortium name="EnsemblPlants"/>
        </authorList>
    </citation>
    <scope>IDENTIFICATION</scope>
</reference>
<dbReference type="PANTHER" id="PTHR43874:SF183">
    <property type="entry name" value="TWO-COMPONENT RESPONSE REGULATOR"/>
    <property type="match status" value="1"/>
</dbReference>
<keyword evidence="3" id="KW-0805">Transcription regulation</keyword>
<organism evidence="10">
    <name type="scientific">Triticum aestivum</name>
    <name type="common">Wheat</name>
    <dbReference type="NCBI Taxonomy" id="4565"/>
    <lineage>
        <taxon>Eukaryota</taxon>
        <taxon>Viridiplantae</taxon>
        <taxon>Streptophyta</taxon>
        <taxon>Embryophyta</taxon>
        <taxon>Tracheophyta</taxon>
        <taxon>Spermatophyta</taxon>
        <taxon>Magnoliopsida</taxon>
        <taxon>Liliopsida</taxon>
        <taxon>Poales</taxon>
        <taxon>Poaceae</taxon>
        <taxon>BOP clade</taxon>
        <taxon>Pooideae</taxon>
        <taxon>Triticodae</taxon>
        <taxon>Triticeae</taxon>
        <taxon>Triticinae</taxon>
        <taxon>Triticum</taxon>
    </lineage>
</organism>
<protein>
    <recommendedName>
        <fullName evidence="9">Response regulatory domain-containing protein</fullName>
    </recommendedName>
</protein>
<dbReference type="FunFam" id="1.10.10.60:FF:000007">
    <property type="entry name" value="Two-component response regulator"/>
    <property type="match status" value="1"/>
</dbReference>
<dbReference type="Gramene" id="TraesCS7A03G1239100.1">
    <property type="protein sequence ID" value="TraesCS7A03G1239100.1.CDS"/>
    <property type="gene ID" value="TraesCS7A03G1239100"/>
</dbReference>
<feature type="domain" description="Response regulatory" evidence="9">
    <location>
        <begin position="25"/>
        <end position="140"/>
    </location>
</feature>
<evidence type="ECO:0000313" key="10">
    <source>
        <dbReference type="EnsemblPlants" id="TraesCS7A02G510300.1"/>
    </source>
</evidence>
<keyword evidence="5" id="KW-0804">Transcription</keyword>
<dbReference type="GO" id="GO:0003677">
    <property type="term" value="F:DNA binding"/>
    <property type="evidence" value="ECO:0007669"/>
    <property type="project" value="UniProtKB-KW"/>
</dbReference>
<dbReference type="Gramene" id="TraesPARA_EIv1.0_2349410.1">
    <property type="protein sequence ID" value="TraesPARA_EIv1.0_2349410.1.CDS"/>
    <property type="gene ID" value="TraesPARA_EIv1.0_2349410"/>
</dbReference>
<evidence type="ECO:0000256" key="6">
    <source>
        <dbReference type="ARBA" id="ARBA00023242"/>
    </source>
</evidence>
<reference evidence="10" key="1">
    <citation type="submission" date="2018-08" db="EMBL/GenBank/DDBJ databases">
        <authorList>
            <person name="Rossello M."/>
        </authorList>
    </citation>
    <scope>NUCLEOTIDE SEQUENCE [LARGE SCALE GENOMIC DNA]</scope>
    <source>
        <strain evidence="10">cv. Chinese Spring</strain>
    </source>
</reference>
<feature type="compositionally biased region" description="Polar residues" evidence="8">
    <location>
        <begin position="167"/>
        <end position="188"/>
    </location>
</feature>
<accession>A0A3B6RRN3</accession>
<dbReference type="SMR" id="A0A3B6RRN3"/>
<dbReference type="Pfam" id="PF00072">
    <property type="entry name" value="Response_reg"/>
    <property type="match status" value="1"/>
</dbReference>
<dbReference type="PROSITE" id="PS50110">
    <property type="entry name" value="RESPONSE_REGULATORY"/>
    <property type="match status" value="1"/>
</dbReference>
<keyword evidence="11" id="KW-1185">Reference proteome</keyword>
<evidence type="ECO:0000259" key="9">
    <source>
        <dbReference type="PROSITE" id="PS50110"/>
    </source>
</evidence>
<dbReference type="Gene3D" id="3.40.50.2300">
    <property type="match status" value="1"/>
</dbReference>
<evidence type="ECO:0000256" key="4">
    <source>
        <dbReference type="ARBA" id="ARBA00023125"/>
    </source>
</evidence>
<sequence>MAAMGGDQRQMMEGAAEDKFPDGLRVLAVDDDCVCLKVLDNLLHGCKYHPTTVTDAKTALKILRAGKEKFDVVITDVRMQDMDSFKLLELIRLEMDLPVIMLSEDCDKTAVTKGINHGACDYLVKPVHTNELKNIWQHVERKRKSEAIRHISGDDDDDQRAQLGTAAKSNDGANNDENKENTQASTTQKKPKVGWTIELHTKFMEAINQIGLYRATPKKILEMMNVDFLTRQNVSSHLQKYKLYLKRVNPNPLGDACVRWNSFMNTQESFMQNHEHESWSVSSGGIASWSPNHYGEAGHLGQHTNTQSSMSMGSLINGGRMPVYSVQQTPYMGRFFGFNEHIVPFIIPGNPSSILMLNANDSVPMAPPQFVYSDPITTLVAGFGEHMAPLNIESNMGSVGMMLNGRSAHGTGRTSVAETDMVNYGRTSSALSNHQTDGFVPLTQMHDVGDASGILHVQEGTMDQQALGGQLNGINALSSVGISNLLNEDFIGEEAVMDG</sequence>
<evidence type="ECO:0000256" key="8">
    <source>
        <dbReference type="SAM" id="MobiDB-lite"/>
    </source>
</evidence>
<evidence type="ECO:0000256" key="7">
    <source>
        <dbReference type="PROSITE-ProRule" id="PRU00169"/>
    </source>
</evidence>
<keyword evidence="4" id="KW-0238">DNA-binding</keyword>
<dbReference type="InterPro" id="IPR006447">
    <property type="entry name" value="Myb_dom_plants"/>
</dbReference>
<dbReference type="GO" id="GO:0000160">
    <property type="term" value="P:phosphorelay signal transduction system"/>
    <property type="evidence" value="ECO:0007669"/>
    <property type="project" value="UniProtKB-KW"/>
</dbReference>
<dbReference type="InterPro" id="IPR009057">
    <property type="entry name" value="Homeodomain-like_sf"/>
</dbReference>
<dbReference type="NCBIfam" id="TIGR01557">
    <property type="entry name" value="myb_SHAQKYF"/>
    <property type="match status" value="1"/>
</dbReference>
<dbReference type="Gramene" id="TraesCAD_scaffold_059051_01G000100.1">
    <property type="protein sequence ID" value="TraesCAD_scaffold_059051_01G000100.1"/>
    <property type="gene ID" value="TraesCAD_scaffold_059051_01G000100"/>
</dbReference>
<dbReference type="GO" id="GO:0005634">
    <property type="term" value="C:nucleus"/>
    <property type="evidence" value="ECO:0007669"/>
    <property type="project" value="UniProtKB-SubCell"/>
</dbReference>
<keyword evidence="7" id="KW-0597">Phosphoprotein</keyword>
<dbReference type="Gramene" id="TraesCS7A02G510300.1">
    <property type="protein sequence ID" value="TraesCS7A02G510300.1"/>
    <property type="gene ID" value="TraesCS7A02G510300"/>
</dbReference>
<dbReference type="Gramene" id="TraesWEE_scaffold_051625_01G000100.1">
    <property type="protein sequence ID" value="TraesWEE_scaffold_051625_01G000100.1"/>
    <property type="gene ID" value="TraesWEE_scaffold_051625_01G000100"/>
</dbReference>
<dbReference type="OrthoDB" id="10262808at2759"/>
<dbReference type="OMA" id="APPQFVY"/>
<evidence type="ECO:0000256" key="2">
    <source>
        <dbReference type="ARBA" id="ARBA00023012"/>
    </source>
</evidence>
<feature type="region of interest" description="Disordered" evidence="8">
    <location>
        <begin position="166"/>
        <end position="190"/>
    </location>
</feature>
<proteinExistence type="predicted"/>
<feature type="modified residue" description="4-aspartylphosphate" evidence="7">
    <location>
        <position position="76"/>
    </location>
</feature>
<keyword evidence="2" id="KW-0902">Two-component regulatory system</keyword>